<dbReference type="EMBL" id="DXCX01000055">
    <property type="protein sequence ID" value="HIY73376.1"/>
    <property type="molecule type" value="Genomic_DNA"/>
</dbReference>
<reference evidence="2" key="2">
    <citation type="submission" date="2021-04" db="EMBL/GenBank/DDBJ databases">
        <authorList>
            <person name="Gilroy R."/>
        </authorList>
    </citation>
    <scope>NUCLEOTIDE SEQUENCE</scope>
    <source>
        <strain evidence="2">CHK33-7979</strain>
    </source>
</reference>
<dbReference type="Gene3D" id="3.40.50.12780">
    <property type="entry name" value="N-terminal domain of ligase-like"/>
    <property type="match status" value="1"/>
</dbReference>
<organism evidence="2 3">
    <name type="scientific">Candidatus Intestinimonas merdavium</name>
    <dbReference type="NCBI Taxonomy" id="2838622"/>
    <lineage>
        <taxon>Bacteria</taxon>
        <taxon>Bacillati</taxon>
        <taxon>Bacillota</taxon>
        <taxon>Clostridia</taxon>
        <taxon>Eubacteriales</taxon>
        <taxon>Intestinimonas</taxon>
    </lineage>
</organism>
<gene>
    <name evidence="2" type="ORF">H9826_05305</name>
</gene>
<feature type="domain" description="Acyl-protein synthetase LuxE" evidence="1">
    <location>
        <begin position="19"/>
        <end position="362"/>
    </location>
</feature>
<evidence type="ECO:0000313" key="2">
    <source>
        <dbReference type="EMBL" id="HIY73376.1"/>
    </source>
</evidence>
<dbReference type="Pfam" id="PF04443">
    <property type="entry name" value="LuxE"/>
    <property type="match status" value="1"/>
</dbReference>
<dbReference type="AlphaFoldDB" id="A0A9D2CD04"/>
<proteinExistence type="predicted"/>
<accession>A0A9D2CD04</accession>
<dbReference type="InterPro" id="IPR042099">
    <property type="entry name" value="ANL_N_sf"/>
</dbReference>
<dbReference type="PANTHER" id="PTHR36932:SF1">
    <property type="entry name" value="CAPSULAR POLYSACCHARIDE BIOSYNTHESIS PROTEIN"/>
    <property type="match status" value="1"/>
</dbReference>
<dbReference type="InterPro" id="IPR053158">
    <property type="entry name" value="CapK_Type1_Caps_Biosynth"/>
</dbReference>
<dbReference type="GO" id="GO:0047474">
    <property type="term" value="F:long-chain fatty acid--protein ligase activity"/>
    <property type="evidence" value="ECO:0007669"/>
    <property type="project" value="InterPro"/>
</dbReference>
<evidence type="ECO:0000313" key="3">
    <source>
        <dbReference type="Proteomes" id="UP000886824"/>
    </source>
</evidence>
<comment type="caution">
    <text evidence="2">The sequence shown here is derived from an EMBL/GenBank/DDBJ whole genome shotgun (WGS) entry which is preliminary data.</text>
</comment>
<dbReference type="Proteomes" id="UP000886824">
    <property type="component" value="Unassembled WGS sequence"/>
</dbReference>
<name>A0A9D2CD04_9FIRM</name>
<sequence length="373" mass="43008">MGNRYRLFTWKDPYDTAGTEKLFVAAMRDNCAFHYAHCPEYRTILDHFGFRPDMLRDTSDLARLPVLPTLYFKSHRLFSMPPSKMRIKATSSGTRGKKSEIGFELGGLWSGFHMVLRILRYHHFLSPVPTNYLILGYQPHKSNQTAVAKTATGYTYITPAIHREYALKYRDGGYQVDFDGLIRALERYSRSRFPTRFMGFPAYTYFLMEELERRRLRYPLPRGSKIFLGGGWKQFYREKVDKETFYAKAWDRFAIPEEHVYESFGAVEHPIYFADCRYHHFHVPVYSRVIIRDVRTLEPVPNGTMGLVNLLTPMLNAVPILSIMTDDLGILHNGETCPCGVRSPWLEIIGRVGMADIKTCAAGADDLRRGAGL</sequence>
<protein>
    <submittedName>
        <fullName evidence="2">Acyl-protein synthetase</fullName>
    </submittedName>
</protein>
<dbReference type="InterPro" id="IPR007534">
    <property type="entry name" value="LuxE"/>
</dbReference>
<reference evidence="2" key="1">
    <citation type="journal article" date="2021" name="PeerJ">
        <title>Extensive microbial diversity within the chicken gut microbiome revealed by metagenomics and culture.</title>
        <authorList>
            <person name="Gilroy R."/>
            <person name="Ravi A."/>
            <person name="Getino M."/>
            <person name="Pursley I."/>
            <person name="Horton D.L."/>
            <person name="Alikhan N.F."/>
            <person name="Baker D."/>
            <person name="Gharbi K."/>
            <person name="Hall N."/>
            <person name="Watson M."/>
            <person name="Adriaenssens E.M."/>
            <person name="Foster-Nyarko E."/>
            <person name="Jarju S."/>
            <person name="Secka A."/>
            <person name="Antonio M."/>
            <person name="Oren A."/>
            <person name="Chaudhuri R.R."/>
            <person name="La Ragione R."/>
            <person name="Hildebrand F."/>
            <person name="Pallen M.J."/>
        </authorList>
    </citation>
    <scope>NUCLEOTIDE SEQUENCE</scope>
    <source>
        <strain evidence="2">CHK33-7979</strain>
    </source>
</reference>
<dbReference type="GO" id="GO:0008218">
    <property type="term" value="P:bioluminescence"/>
    <property type="evidence" value="ECO:0007669"/>
    <property type="project" value="InterPro"/>
</dbReference>
<evidence type="ECO:0000259" key="1">
    <source>
        <dbReference type="Pfam" id="PF04443"/>
    </source>
</evidence>
<dbReference type="PANTHER" id="PTHR36932">
    <property type="entry name" value="CAPSULAR POLYSACCHARIDE BIOSYNTHESIS PROTEIN"/>
    <property type="match status" value="1"/>
</dbReference>